<dbReference type="Gene3D" id="3.40.190.10">
    <property type="entry name" value="Periplasmic binding protein-like II"/>
    <property type="match status" value="2"/>
</dbReference>
<reference evidence="2 3" key="1">
    <citation type="journal article" date="2021" name="ISME Commun">
        <title>Automated analysis of genomic sequences facilitates high-throughput and comprehensive description of bacteria.</title>
        <authorList>
            <person name="Hitch T.C.A."/>
        </authorList>
    </citation>
    <scope>NUCLEOTIDE SEQUENCE [LARGE SCALE GENOMIC DNA]</scope>
    <source>
        <strain evidence="2 3">Sanger_03</strain>
    </source>
</reference>
<dbReference type="Proteomes" id="UP001652431">
    <property type="component" value="Unassembled WGS sequence"/>
</dbReference>
<sequence>MRKISMLYLLLAGIFLLAGCSDETASIQKEEETDYARVTLFSDVEFWHPPAWDVSEGTITGEISRKTKAVVDVKNIIGDPDKQLSLMIVNNELPDIISVTNSTVINQLVTSGKVWKIDEFLEEYKPDSHLLDNMPEDIRQELVQRDGAWYVLPSHVNSPDARSLWKASDKRYDELAQYGDNLAIIWNKELLEKLGLAVENLQTEEQVLAAFERAGQQPDVIPLLVDGDSWQESTLAFLANTFGVEVVDEEGNYIDPALQAEMKDALYFFHTVMQRSYADINQMSMSNDEVKGVIAGGNVLCFIGNVANTAIDEREWVSSGAIRPATGKTSVAGRSDHATTGWINTFIAKDCKNPEQIADFIDYMTSEDGLLLWCYGEEGKHYHCDEDGLLELTEEGLNARVNYTQSGVFAWWMFANTAWERSVLAPFEEGSVDEASYEITTAYALDEDTHIYDSALVSDLSETLLPGSIYEKMEENVEEWKRTQFPRVILAENDRLFEQEYQNLLSGLAERQIYELDSKKNDSYQKNCSEYGKKIEKMN</sequence>
<evidence type="ECO:0000313" key="2">
    <source>
        <dbReference type="EMBL" id="MCU6686292.1"/>
    </source>
</evidence>
<dbReference type="RefSeq" id="WP_262575098.1">
    <property type="nucleotide sequence ID" value="NZ_JAOQJU010000005.1"/>
</dbReference>
<evidence type="ECO:0000313" key="3">
    <source>
        <dbReference type="Proteomes" id="UP001652431"/>
    </source>
</evidence>
<keyword evidence="3" id="KW-1185">Reference proteome</keyword>
<accession>A0ABT2RLK0</accession>
<gene>
    <name evidence="2" type="ORF">OCV99_06925</name>
</gene>
<comment type="caution">
    <text evidence="2">The sequence shown here is derived from an EMBL/GenBank/DDBJ whole genome shotgun (WGS) entry which is preliminary data.</text>
</comment>
<dbReference type="Pfam" id="PF01547">
    <property type="entry name" value="SBP_bac_1"/>
    <property type="match status" value="1"/>
</dbReference>
<dbReference type="InterPro" id="IPR006059">
    <property type="entry name" value="SBP"/>
</dbReference>
<protein>
    <submittedName>
        <fullName evidence="2">Extracellular solute-binding protein</fullName>
    </submittedName>
</protein>
<feature type="signal peptide" evidence="1">
    <location>
        <begin position="1"/>
        <end position="25"/>
    </location>
</feature>
<keyword evidence="1" id="KW-0732">Signal</keyword>
<proteinExistence type="predicted"/>
<evidence type="ECO:0000256" key="1">
    <source>
        <dbReference type="SAM" id="SignalP"/>
    </source>
</evidence>
<name>A0ABT2RLK0_9FIRM</name>
<dbReference type="EMBL" id="JAOQJU010000005">
    <property type="protein sequence ID" value="MCU6686292.1"/>
    <property type="molecule type" value="Genomic_DNA"/>
</dbReference>
<dbReference type="PANTHER" id="PTHR43649:SF12">
    <property type="entry name" value="DIACETYLCHITOBIOSE BINDING PROTEIN DASA"/>
    <property type="match status" value="1"/>
</dbReference>
<dbReference type="SUPFAM" id="SSF53850">
    <property type="entry name" value="Periplasmic binding protein-like II"/>
    <property type="match status" value="1"/>
</dbReference>
<feature type="chain" id="PRO_5047451051" evidence="1">
    <location>
        <begin position="26"/>
        <end position="539"/>
    </location>
</feature>
<dbReference type="InterPro" id="IPR050490">
    <property type="entry name" value="Bact_solute-bd_prot1"/>
</dbReference>
<organism evidence="2 3">
    <name type="scientific">Dorea acetigenes</name>
    <dbReference type="NCBI Taxonomy" id="2981787"/>
    <lineage>
        <taxon>Bacteria</taxon>
        <taxon>Bacillati</taxon>
        <taxon>Bacillota</taxon>
        <taxon>Clostridia</taxon>
        <taxon>Lachnospirales</taxon>
        <taxon>Lachnospiraceae</taxon>
        <taxon>Dorea</taxon>
    </lineage>
</organism>
<dbReference type="PROSITE" id="PS51257">
    <property type="entry name" value="PROKAR_LIPOPROTEIN"/>
    <property type="match status" value="1"/>
</dbReference>
<dbReference type="PANTHER" id="PTHR43649">
    <property type="entry name" value="ARABINOSE-BINDING PROTEIN-RELATED"/>
    <property type="match status" value="1"/>
</dbReference>